<evidence type="ECO:0000256" key="1">
    <source>
        <dbReference type="SAM" id="MobiDB-lite"/>
    </source>
</evidence>
<proteinExistence type="predicted"/>
<evidence type="ECO:0000313" key="3">
    <source>
        <dbReference type="Proteomes" id="UP000250235"/>
    </source>
</evidence>
<evidence type="ECO:0000313" key="2">
    <source>
        <dbReference type="EMBL" id="KZV50160.1"/>
    </source>
</evidence>
<name>A0A2Z7CST3_9LAMI</name>
<dbReference type="Proteomes" id="UP000250235">
    <property type="component" value="Unassembled WGS sequence"/>
</dbReference>
<dbReference type="AlphaFoldDB" id="A0A2Z7CST3"/>
<reference evidence="2 3" key="1">
    <citation type="journal article" date="2015" name="Proc. Natl. Acad. Sci. U.S.A.">
        <title>The resurrection genome of Boea hygrometrica: A blueprint for survival of dehydration.</title>
        <authorList>
            <person name="Xiao L."/>
            <person name="Yang G."/>
            <person name="Zhang L."/>
            <person name="Yang X."/>
            <person name="Zhao S."/>
            <person name="Ji Z."/>
            <person name="Zhou Q."/>
            <person name="Hu M."/>
            <person name="Wang Y."/>
            <person name="Chen M."/>
            <person name="Xu Y."/>
            <person name="Jin H."/>
            <person name="Xiao X."/>
            <person name="Hu G."/>
            <person name="Bao F."/>
            <person name="Hu Y."/>
            <person name="Wan P."/>
            <person name="Li L."/>
            <person name="Deng X."/>
            <person name="Kuang T."/>
            <person name="Xiang C."/>
            <person name="Zhu J.K."/>
            <person name="Oliver M.J."/>
            <person name="He Y."/>
        </authorList>
    </citation>
    <scope>NUCLEOTIDE SEQUENCE [LARGE SCALE GENOMIC DNA]</scope>
    <source>
        <strain evidence="3">cv. XS01</strain>
    </source>
</reference>
<dbReference type="EMBL" id="KQ992533">
    <property type="protein sequence ID" value="KZV50160.1"/>
    <property type="molecule type" value="Genomic_DNA"/>
</dbReference>
<feature type="region of interest" description="Disordered" evidence="1">
    <location>
        <begin position="1"/>
        <end position="37"/>
    </location>
</feature>
<protein>
    <submittedName>
        <fullName evidence="2">Uncharacterized protein</fullName>
    </submittedName>
</protein>
<gene>
    <name evidence="2" type="ORF">F511_17522</name>
</gene>
<keyword evidence="3" id="KW-1185">Reference proteome</keyword>
<sequence length="587" mass="64799">MKSQRWISSFGPGPVGPVGGEEITDSPKLKKTPAKKAVSLKRPAVDTAVAPVVKRKRTTKGKPVAMETVAVAQEAVLLQIFEATADAPVEQSPVPKRKIQKRKRRLVLETDDEINVEKQPAVENMDEQVGGPADDSIDEGTVIGNVANVDDPKSSEKEPVDEPVAGQQEVVPVVEASTDDPDTIIEQDIMAQLDAERTVFTASDIDEEMEQVDVFIEISTAGRTVGTDADAETMDFEAGVRDQQVQTFVEDPADEEMSCDGVEITKITMGKEIKIPGVDERTWHLASLPQIKVIAMLSDLHLFVLEELKEQAIAHGLTWTKTCCSKIFEGHTRDRGAVIARINTSTQSKCWIRTMIRVDGVWAVEPCADHWVKIPRPVVLNEVPRQCSYVDTLPTVISATPRVQLLDEHPLSASTSEDSAMNFDEIDTAATSTSLPAASIPKITEALAQLRASIEQISERDDGAKHKDTLLLHLHEFERKFTARFDAQERVLGALRKDSNDQRILMSLDLKSSHKQLGTQIATTSLDVVDVRRVVREHYQELNAKITSLYEQVAATRNDLLEFSAQAQQTLNLVPKPSRLYISLPTN</sequence>
<accession>A0A2Z7CST3</accession>
<feature type="compositionally biased region" description="Basic and acidic residues" evidence="1">
    <location>
        <begin position="150"/>
        <end position="160"/>
    </location>
</feature>
<organism evidence="2 3">
    <name type="scientific">Dorcoceras hygrometricum</name>
    <dbReference type="NCBI Taxonomy" id="472368"/>
    <lineage>
        <taxon>Eukaryota</taxon>
        <taxon>Viridiplantae</taxon>
        <taxon>Streptophyta</taxon>
        <taxon>Embryophyta</taxon>
        <taxon>Tracheophyta</taxon>
        <taxon>Spermatophyta</taxon>
        <taxon>Magnoliopsida</taxon>
        <taxon>eudicotyledons</taxon>
        <taxon>Gunneridae</taxon>
        <taxon>Pentapetalae</taxon>
        <taxon>asterids</taxon>
        <taxon>lamiids</taxon>
        <taxon>Lamiales</taxon>
        <taxon>Gesneriaceae</taxon>
        <taxon>Didymocarpoideae</taxon>
        <taxon>Trichosporeae</taxon>
        <taxon>Loxocarpinae</taxon>
        <taxon>Dorcoceras</taxon>
    </lineage>
</organism>
<feature type="region of interest" description="Disordered" evidence="1">
    <location>
        <begin position="145"/>
        <end position="166"/>
    </location>
</feature>